<dbReference type="GO" id="GO:0033615">
    <property type="term" value="P:mitochondrial proton-transporting ATP synthase complex assembly"/>
    <property type="evidence" value="ECO:0007669"/>
    <property type="project" value="TreeGrafter"/>
</dbReference>
<evidence type="ECO:0000256" key="6">
    <source>
        <dbReference type="RuleBase" id="RU364057"/>
    </source>
</evidence>
<dbReference type="Proteomes" id="UP000279307">
    <property type="component" value="Chromosome 11"/>
</dbReference>
<gene>
    <name evidence="7" type="ORF">DMN91_011135</name>
</gene>
<keyword evidence="3 6" id="KW-0479">Metal-binding</keyword>
<evidence type="ECO:0000256" key="2">
    <source>
        <dbReference type="ARBA" id="ARBA00022670"/>
    </source>
</evidence>
<dbReference type="InterPro" id="IPR019165">
    <property type="entry name" value="Peptidase_M76_ATP23"/>
</dbReference>
<dbReference type="OrthoDB" id="285308at2759"/>
<evidence type="ECO:0000313" key="7">
    <source>
        <dbReference type="EMBL" id="RLU17066.1"/>
    </source>
</evidence>
<dbReference type="PANTHER" id="PTHR21711:SF0">
    <property type="entry name" value="MITOCHONDRIAL INNER MEMBRANE PROTEASE ATP23 HOMOLOG"/>
    <property type="match status" value="1"/>
</dbReference>
<dbReference type="EMBL" id="QOIP01000011">
    <property type="protein sequence ID" value="RLU17066.1"/>
    <property type="molecule type" value="Genomic_DNA"/>
</dbReference>
<sequence length="200" mass="22680">MKRRTKEKERRVMLLKQQPQTVQVAMSSGDLICPIVKLMLAALKSSGCEVDMRRHISCEVCNPIVSGGYDSEFNQGVLLHELIHMFDFCRNKLDVKNIDHIACTEIRAANLAHCSFISSLIQGHSSFFNIKASHQNCVKNKAKLSIMNVHKVSDEVASAAIERVFTKCYNDLEPIGRRLRRNSEDMPRAYAEAFLYGYEA</sequence>
<accession>A0A3L8D9Q7</accession>
<evidence type="ECO:0000256" key="4">
    <source>
        <dbReference type="ARBA" id="ARBA00022801"/>
    </source>
</evidence>
<dbReference type="PANTHER" id="PTHR21711">
    <property type="entry name" value="MITOCHONDRIAL INNER MEMBRANE PROTEASE"/>
    <property type="match status" value="1"/>
</dbReference>
<protein>
    <recommendedName>
        <fullName evidence="6">Mitochondrial inner membrane protease ATP23</fullName>
        <ecNumber evidence="6">3.4.24.-</ecNumber>
    </recommendedName>
</protein>
<reference evidence="7" key="1">
    <citation type="journal article" date="2018" name="Genome Res.">
        <title>The genomic architecture and molecular evolution of ant odorant receptors.</title>
        <authorList>
            <person name="McKenzie S.K."/>
            <person name="Kronauer D.J.C."/>
        </authorList>
    </citation>
    <scope>NUCLEOTIDE SEQUENCE [LARGE SCALE GENOMIC DNA]</scope>
    <source>
        <strain evidence="7">Clonal line C1</strain>
    </source>
</reference>
<dbReference type="AlphaFoldDB" id="A0A3L8D9Q7"/>
<proteinExistence type="inferred from homology"/>
<evidence type="ECO:0000256" key="3">
    <source>
        <dbReference type="ARBA" id="ARBA00022723"/>
    </source>
</evidence>
<dbReference type="GO" id="GO:0004222">
    <property type="term" value="F:metalloendopeptidase activity"/>
    <property type="evidence" value="ECO:0007669"/>
    <property type="project" value="InterPro"/>
</dbReference>
<comment type="similarity">
    <text evidence="1 6">Belongs to the peptidase M76 family.</text>
</comment>
<organism evidence="7">
    <name type="scientific">Ooceraea biroi</name>
    <name type="common">Clonal raider ant</name>
    <name type="synonym">Cerapachys biroi</name>
    <dbReference type="NCBI Taxonomy" id="2015173"/>
    <lineage>
        <taxon>Eukaryota</taxon>
        <taxon>Metazoa</taxon>
        <taxon>Ecdysozoa</taxon>
        <taxon>Arthropoda</taxon>
        <taxon>Hexapoda</taxon>
        <taxon>Insecta</taxon>
        <taxon>Pterygota</taxon>
        <taxon>Neoptera</taxon>
        <taxon>Endopterygota</taxon>
        <taxon>Hymenoptera</taxon>
        <taxon>Apocrita</taxon>
        <taxon>Aculeata</taxon>
        <taxon>Formicoidea</taxon>
        <taxon>Formicidae</taxon>
        <taxon>Dorylinae</taxon>
        <taxon>Ooceraea</taxon>
    </lineage>
</organism>
<reference evidence="7" key="2">
    <citation type="submission" date="2018-07" db="EMBL/GenBank/DDBJ databases">
        <authorList>
            <person name="Mckenzie S.K."/>
            <person name="Kronauer D.J.C."/>
        </authorList>
    </citation>
    <scope>NUCLEOTIDE SEQUENCE</scope>
    <source>
        <strain evidence="7">Clonal line C1</strain>
    </source>
</reference>
<comment type="caution">
    <text evidence="7">The sequence shown here is derived from an EMBL/GenBank/DDBJ whole genome shotgun (WGS) entry which is preliminary data.</text>
</comment>
<evidence type="ECO:0000256" key="5">
    <source>
        <dbReference type="ARBA" id="ARBA00023049"/>
    </source>
</evidence>
<dbReference type="GO" id="GO:0005739">
    <property type="term" value="C:mitochondrion"/>
    <property type="evidence" value="ECO:0007669"/>
    <property type="project" value="GOC"/>
</dbReference>
<name>A0A3L8D9Q7_OOCBI</name>
<evidence type="ECO:0000256" key="1">
    <source>
        <dbReference type="ARBA" id="ARBA00009915"/>
    </source>
</evidence>
<dbReference type="GO" id="GO:0034982">
    <property type="term" value="P:mitochondrial protein processing"/>
    <property type="evidence" value="ECO:0007669"/>
    <property type="project" value="TreeGrafter"/>
</dbReference>
<dbReference type="GO" id="GO:0046872">
    <property type="term" value="F:metal ion binding"/>
    <property type="evidence" value="ECO:0007669"/>
    <property type="project" value="UniProtKB-KW"/>
</dbReference>
<keyword evidence="2 6" id="KW-0645">Protease</keyword>
<dbReference type="EC" id="3.4.24.-" evidence="6"/>
<keyword evidence="5 6" id="KW-0482">Metalloprotease</keyword>
<keyword evidence="4 6" id="KW-0378">Hydrolase</keyword>
<dbReference type="Pfam" id="PF09768">
    <property type="entry name" value="Peptidase_M76"/>
    <property type="match status" value="1"/>
</dbReference>